<dbReference type="EMBL" id="DRLF01000151">
    <property type="protein sequence ID" value="HEC06027.1"/>
    <property type="molecule type" value="Genomic_DNA"/>
</dbReference>
<dbReference type="InterPro" id="IPR036249">
    <property type="entry name" value="Thioredoxin-like_sf"/>
</dbReference>
<dbReference type="PANTHER" id="PTHR13887:SF54">
    <property type="entry name" value="DSBA FAMILY PROTEIN"/>
    <property type="match status" value="1"/>
</dbReference>
<reference evidence="1" key="1">
    <citation type="journal article" date="2020" name="mSystems">
        <title>Genome- and Community-Level Interaction Insights into Carbon Utilization and Element Cycling Functions of Hydrothermarchaeota in Hydrothermal Sediment.</title>
        <authorList>
            <person name="Zhou Z."/>
            <person name="Liu Y."/>
            <person name="Xu W."/>
            <person name="Pan J."/>
            <person name="Luo Z.H."/>
            <person name="Li M."/>
        </authorList>
    </citation>
    <scope>NUCLEOTIDE SEQUENCE [LARGE SCALE GENOMIC DNA]</scope>
    <source>
        <strain evidence="1">HyVt-458</strain>
    </source>
</reference>
<dbReference type="Gene3D" id="3.40.30.10">
    <property type="entry name" value="Glutaredoxin"/>
    <property type="match status" value="1"/>
</dbReference>
<evidence type="ECO:0000313" key="1">
    <source>
        <dbReference type="EMBL" id="HEC06027.1"/>
    </source>
</evidence>
<dbReference type="CDD" id="cd03025">
    <property type="entry name" value="DsbA_FrnE_like"/>
    <property type="match status" value="1"/>
</dbReference>
<dbReference type="AlphaFoldDB" id="A0A831RVG0"/>
<proteinExistence type="predicted"/>
<dbReference type="Proteomes" id="UP000886339">
    <property type="component" value="Unassembled WGS sequence"/>
</dbReference>
<organism evidence="1">
    <name type="scientific">Thiolapillus brandeum</name>
    <dbReference type="NCBI Taxonomy" id="1076588"/>
    <lineage>
        <taxon>Bacteria</taxon>
        <taxon>Pseudomonadati</taxon>
        <taxon>Pseudomonadota</taxon>
        <taxon>Gammaproteobacteria</taxon>
        <taxon>Chromatiales</taxon>
        <taxon>Sedimenticolaceae</taxon>
        <taxon>Thiolapillus</taxon>
    </lineage>
</organism>
<protein>
    <submittedName>
        <fullName evidence="1">DsbA family protein</fullName>
    </submittedName>
</protein>
<accession>A0A831RVG0</accession>
<name>A0A831RVG0_9GAMM</name>
<dbReference type="SUPFAM" id="SSF52833">
    <property type="entry name" value="Thioredoxin-like"/>
    <property type="match status" value="1"/>
</dbReference>
<gene>
    <name evidence="1" type="ORF">ENJ12_04215</name>
</gene>
<dbReference type="Gene3D" id="1.10.472.60">
    <property type="entry name" value="putative protein disulfide isomerase domain"/>
    <property type="match status" value="1"/>
</dbReference>
<dbReference type="Pfam" id="PF13743">
    <property type="entry name" value="Thioredoxin_5"/>
    <property type="match status" value="1"/>
</dbReference>
<sequence length="211" mass="23789">MQPVLYYVHDPMCSWCWAFEGARSELLRQLPSELPVRRLLGGLAADTDEPMPEAMMNYVKANWRAIEARVPGVRFNDDFWTSCRPRRSTWPACRAVIAAREQGAKYDESMTRAIQQAYYRQARNPSENATLTELAAEIGLDSQRFSQIMAAPSTQETLLGEIHTTRQLNMRSFPGLALQTASGLHPVPVDYGAAAPMVDKILKQLETERQS</sequence>
<comment type="caution">
    <text evidence="1">The sequence shown here is derived from an EMBL/GenBank/DDBJ whole genome shotgun (WGS) entry which is preliminary data.</text>
</comment>
<dbReference type="PANTHER" id="PTHR13887">
    <property type="entry name" value="GLUTATHIONE S-TRANSFERASE KAPPA"/>
    <property type="match status" value="1"/>
</dbReference>